<dbReference type="RefSeq" id="WP_025228416.1">
    <property type="nucleotide sequence ID" value="NZ_CP007139.1"/>
</dbReference>
<protein>
    <submittedName>
        <fullName evidence="1">Uncharacterized protein</fullName>
    </submittedName>
</protein>
<keyword evidence="2" id="KW-1185">Reference proteome</keyword>
<evidence type="ECO:0000313" key="2">
    <source>
        <dbReference type="Proteomes" id="UP000027982"/>
    </source>
</evidence>
<reference evidence="1 2" key="1">
    <citation type="journal article" date="2014" name="PLoS ONE">
        <title>The first complete genome sequence of the class fimbriimonadia in the phylum armatimonadetes.</title>
        <authorList>
            <person name="Hu Z.Y."/>
            <person name="Wang Y.Z."/>
            <person name="Im W.T."/>
            <person name="Wang S.Y."/>
            <person name="Zhao G.P."/>
            <person name="Zheng H.J."/>
            <person name="Quan Z.X."/>
        </authorList>
    </citation>
    <scope>NUCLEOTIDE SEQUENCE [LARGE SCALE GENOMIC DNA]</scope>
    <source>
        <strain evidence="1">Gsoil 348</strain>
    </source>
</reference>
<sequence length="523" mass="57968">MLAYLSAAVALSSTDNILVDPLLIAQVDEVWRVIGNDKNPVFPGWNARKTPVLIYFPGRQDLLINHPHPPEGFHRYRGPIRSAIGPIYIKNGKTLLNSDGQNTSMKVGDVETLVVADTLSTRRQWVESIASEVAAKPDEADKTIESSLFPNPYSQTLMFAHEAFHVFQFRAAPDKHPSELALGGYPSLSVENNVGEALEADALADAISRPADPVKDRRAALDWLSIREHRRKALTPAQVQYEDSAEFVEGLAKYVELRTLQALKGRAPSHDMWLLQGFTGYDNLDPIRAGMIKSMRGFMNGHNIVNGDPYGSAGIRFRQYFSGMGIAAMLDRIAPGWQPQILHRDVTLSSLVRDALKATPAELEEAWSRIAREPKVAELTAQKQDLADKGQAHIASSLAQFDESPGELVIDYSAMGTEPKLGFTPFGVLRVDDHRYILRLVPISGGVGAFQFQETLVRPVLHDTVARTLRIQLPAIPDSVKDQELRDQDWSVPGLTCHHVTGTLRREGRRVTLILATPHPFSY</sequence>
<dbReference type="AlphaFoldDB" id="A0A068NYZ8"/>
<organism evidence="1 2">
    <name type="scientific">Fimbriimonas ginsengisoli Gsoil 348</name>
    <dbReference type="NCBI Taxonomy" id="661478"/>
    <lineage>
        <taxon>Bacteria</taxon>
        <taxon>Bacillati</taxon>
        <taxon>Armatimonadota</taxon>
        <taxon>Fimbriimonadia</taxon>
        <taxon>Fimbriimonadales</taxon>
        <taxon>Fimbriimonadaceae</taxon>
        <taxon>Fimbriimonas</taxon>
    </lineage>
</organism>
<evidence type="ECO:0000313" key="1">
    <source>
        <dbReference type="EMBL" id="AIE87699.1"/>
    </source>
</evidence>
<accession>A0A068NYZ8</accession>
<dbReference type="STRING" id="661478.OP10G_4331"/>
<proteinExistence type="predicted"/>
<dbReference type="EMBL" id="CP007139">
    <property type="protein sequence ID" value="AIE87699.1"/>
    <property type="molecule type" value="Genomic_DNA"/>
</dbReference>
<dbReference type="KEGG" id="fgi:OP10G_4331"/>
<gene>
    <name evidence="1" type="ORF">OP10G_4331</name>
</gene>
<dbReference type="HOGENOM" id="CLU_520484_0_0_0"/>
<dbReference type="OrthoDB" id="161597at2"/>
<dbReference type="eggNOG" id="ENOG5033JUK">
    <property type="taxonomic scope" value="Bacteria"/>
</dbReference>
<dbReference type="Proteomes" id="UP000027982">
    <property type="component" value="Chromosome"/>
</dbReference>
<name>A0A068NYZ8_FIMGI</name>